<keyword evidence="3" id="KW-0614">Plasmid</keyword>
<dbReference type="RefSeq" id="WP_066850342.1">
    <property type="nucleotide sequence ID" value="NZ_CP019603.1"/>
</dbReference>
<protein>
    <recommendedName>
        <fullName evidence="2">ChrR-like cupin domain-containing protein</fullName>
    </recommendedName>
</protein>
<dbReference type="EMBL" id="CP019603">
    <property type="protein sequence ID" value="ARU17917.1"/>
    <property type="molecule type" value="Genomic_DNA"/>
</dbReference>
<accession>A0A1Z1FGR8</accession>
<dbReference type="AlphaFoldDB" id="A0A1Z1FGR8"/>
<geneLocation type="plasmid" evidence="4">
    <name>pcme4a9i</name>
</geneLocation>
<feature type="domain" description="ChrR-like cupin" evidence="2">
    <location>
        <begin position="18"/>
        <end position="120"/>
    </location>
</feature>
<evidence type="ECO:0000313" key="3">
    <source>
        <dbReference type="EMBL" id="ARU17917.1"/>
    </source>
</evidence>
<organism evidence="3 4">
    <name type="scientific">Croceicoccus marinus</name>
    <dbReference type="NCBI Taxonomy" id="450378"/>
    <lineage>
        <taxon>Bacteria</taxon>
        <taxon>Pseudomonadati</taxon>
        <taxon>Pseudomonadota</taxon>
        <taxon>Alphaproteobacteria</taxon>
        <taxon>Sphingomonadales</taxon>
        <taxon>Erythrobacteraceae</taxon>
        <taxon>Croceicoccus</taxon>
    </lineage>
</organism>
<dbReference type="InterPro" id="IPR011051">
    <property type="entry name" value="RmlC_Cupin_sf"/>
</dbReference>
<evidence type="ECO:0000259" key="2">
    <source>
        <dbReference type="Pfam" id="PF12973"/>
    </source>
</evidence>
<dbReference type="Pfam" id="PF12973">
    <property type="entry name" value="Cupin_7"/>
    <property type="match status" value="1"/>
</dbReference>
<feature type="compositionally biased region" description="Basic and acidic residues" evidence="1">
    <location>
        <begin position="154"/>
        <end position="171"/>
    </location>
</feature>
<dbReference type="Proteomes" id="UP000195807">
    <property type="component" value="Plasmid pCME4A9I"/>
</dbReference>
<dbReference type="STRING" id="450378.GCA_001661675_03315"/>
<dbReference type="InterPro" id="IPR014710">
    <property type="entry name" value="RmlC-like_jellyroll"/>
</dbReference>
<dbReference type="InterPro" id="IPR025979">
    <property type="entry name" value="ChrR-like_cupin_dom"/>
</dbReference>
<dbReference type="OrthoDB" id="9801227at2"/>
<sequence>MSHKHDAGQRHDAGKPGDLIVNIDDTEPLMLGTGTSIRLLRYSAETGDWVLFVEMEPGATFAPHWHLGPGEYFVTKGELIYDVGSAPKGTYGYEPIGSRHAEAHCKERTEYLFMGHGAVAFTGEEGEIRFVFNHEFLRDLSEGKMTNDISNEGAARDKAAAGKEGRERAPA</sequence>
<evidence type="ECO:0000256" key="1">
    <source>
        <dbReference type="SAM" id="MobiDB-lite"/>
    </source>
</evidence>
<dbReference type="SUPFAM" id="SSF51182">
    <property type="entry name" value="RmlC-like cupins"/>
    <property type="match status" value="1"/>
</dbReference>
<dbReference type="KEGG" id="cman:A9D14_16495"/>
<gene>
    <name evidence="3" type="ORF">A9D14_16495</name>
</gene>
<feature type="region of interest" description="Disordered" evidence="1">
    <location>
        <begin position="146"/>
        <end position="171"/>
    </location>
</feature>
<proteinExistence type="predicted"/>
<keyword evidence="4" id="KW-1185">Reference proteome</keyword>
<evidence type="ECO:0000313" key="4">
    <source>
        <dbReference type="Proteomes" id="UP000195807"/>
    </source>
</evidence>
<reference evidence="3 4" key="1">
    <citation type="submission" date="2017-01" db="EMBL/GenBank/DDBJ databases">
        <title>Complete genome sequence of esterase-producing bacterium Croceicoccus marinus E4A9.</title>
        <authorList>
            <person name="Wu Y.-H."/>
            <person name="Cheng H."/>
            <person name="Xu L."/>
            <person name="Huo Y.-Y."/>
            <person name="Wang C.-S."/>
            <person name="Xu X.-W."/>
        </authorList>
    </citation>
    <scope>NUCLEOTIDE SEQUENCE [LARGE SCALE GENOMIC DNA]</scope>
    <source>
        <strain evidence="3 4">E4A9</strain>
        <plasmid evidence="4">Plasmid pcme4a9i</plasmid>
    </source>
</reference>
<name>A0A1Z1FGR8_9SPHN</name>
<dbReference type="Gene3D" id="2.60.120.10">
    <property type="entry name" value="Jelly Rolls"/>
    <property type="match status" value="1"/>
</dbReference>